<dbReference type="InterPro" id="IPR004843">
    <property type="entry name" value="Calcineurin-like_PHP"/>
</dbReference>
<sequence length="276" mass="30473">MALRAVVVMLFTSCASFKPVVVVAAGDISAPELDGRQELTAKLVEAQKPDAVLVLGDAQYHDGTLELFQTVYGPTWGRFKDLTYPAPGNHEYRTPDAAGYFAYFGARAGDPSRGYYSFELGAWHVVALNTSDLCQNVSCEAEGEQVKWLEADLAANQKKCVLAYWHYPRFSSGKHGNFDRAAPFWTVLARHRAELVLTGHEHFYERLSPIDGITQITVGTGGAHLAEYADIHPNSVKRQNDTLGVLKLVLGDGRWSAEFVAEDGKTFRDEAWGTCR</sequence>
<dbReference type="Gene3D" id="3.60.21.10">
    <property type="match status" value="1"/>
</dbReference>
<dbReference type="Pfam" id="PF00149">
    <property type="entry name" value="Metallophos"/>
    <property type="match status" value="1"/>
</dbReference>
<evidence type="ECO:0000259" key="3">
    <source>
        <dbReference type="Pfam" id="PF00149"/>
    </source>
</evidence>
<feature type="chain" id="PRO_5015984435" evidence="2">
    <location>
        <begin position="25"/>
        <end position="276"/>
    </location>
</feature>
<organism evidence="4 5">
    <name type="scientific">Archangium gephyra</name>
    <dbReference type="NCBI Taxonomy" id="48"/>
    <lineage>
        <taxon>Bacteria</taxon>
        <taxon>Pseudomonadati</taxon>
        <taxon>Myxococcota</taxon>
        <taxon>Myxococcia</taxon>
        <taxon>Myxococcales</taxon>
        <taxon>Cystobacterineae</taxon>
        <taxon>Archangiaceae</taxon>
        <taxon>Archangium</taxon>
    </lineage>
</organism>
<comment type="caution">
    <text evidence="4">The sequence shown here is derived from an EMBL/GenBank/DDBJ whole genome shotgun (WGS) entry which is preliminary data.</text>
</comment>
<name>A0A2W5T957_9BACT</name>
<dbReference type="InterPro" id="IPR029052">
    <property type="entry name" value="Metallo-depent_PP-like"/>
</dbReference>
<feature type="signal peptide" evidence="2">
    <location>
        <begin position="1"/>
        <end position="24"/>
    </location>
</feature>
<protein>
    <submittedName>
        <fullName evidence="4">Alkaline phosphatase</fullName>
    </submittedName>
</protein>
<reference evidence="4 5" key="1">
    <citation type="submission" date="2017-08" db="EMBL/GenBank/DDBJ databases">
        <title>Infants hospitalized years apart are colonized by the same room-sourced microbial strains.</title>
        <authorList>
            <person name="Brooks B."/>
            <person name="Olm M.R."/>
            <person name="Firek B.A."/>
            <person name="Baker R."/>
            <person name="Thomas B.C."/>
            <person name="Morowitz M.J."/>
            <person name="Banfield J.F."/>
        </authorList>
    </citation>
    <scope>NUCLEOTIDE SEQUENCE [LARGE SCALE GENOMIC DNA]</scope>
    <source>
        <strain evidence="4">S2_003_000_R2_14</strain>
    </source>
</reference>
<dbReference type="PANTHER" id="PTHR22953">
    <property type="entry name" value="ACID PHOSPHATASE RELATED"/>
    <property type="match status" value="1"/>
</dbReference>
<evidence type="ECO:0000313" key="4">
    <source>
        <dbReference type="EMBL" id="PZR10427.1"/>
    </source>
</evidence>
<gene>
    <name evidence="4" type="ORF">DI536_19455</name>
</gene>
<dbReference type="SUPFAM" id="SSF56300">
    <property type="entry name" value="Metallo-dependent phosphatases"/>
    <property type="match status" value="1"/>
</dbReference>
<dbReference type="EMBL" id="QFQP01000017">
    <property type="protein sequence ID" value="PZR10427.1"/>
    <property type="molecule type" value="Genomic_DNA"/>
</dbReference>
<evidence type="ECO:0000256" key="2">
    <source>
        <dbReference type="SAM" id="SignalP"/>
    </source>
</evidence>
<evidence type="ECO:0000313" key="5">
    <source>
        <dbReference type="Proteomes" id="UP000249061"/>
    </source>
</evidence>
<accession>A0A2W5T957</accession>
<feature type="domain" description="Calcineurin-like phosphoesterase" evidence="3">
    <location>
        <begin position="22"/>
        <end position="203"/>
    </location>
</feature>
<dbReference type="PANTHER" id="PTHR22953:SF153">
    <property type="entry name" value="PURPLE ACID PHOSPHATASE"/>
    <property type="match status" value="1"/>
</dbReference>
<dbReference type="AlphaFoldDB" id="A0A2W5T957"/>
<keyword evidence="1 2" id="KW-0732">Signal</keyword>
<dbReference type="Proteomes" id="UP000249061">
    <property type="component" value="Unassembled WGS sequence"/>
</dbReference>
<dbReference type="GO" id="GO:0003993">
    <property type="term" value="F:acid phosphatase activity"/>
    <property type="evidence" value="ECO:0007669"/>
    <property type="project" value="InterPro"/>
</dbReference>
<proteinExistence type="predicted"/>
<dbReference type="InterPro" id="IPR039331">
    <property type="entry name" value="PAPs-like"/>
</dbReference>
<evidence type="ECO:0000256" key="1">
    <source>
        <dbReference type="ARBA" id="ARBA00022729"/>
    </source>
</evidence>